<dbReference type="AlphaFoldDB" id="A0A9N7YYM8"/>
<evidence type="ECO:0000313" key="2">
    <source>
        <dbReference type="EMBL" id="CAB1449308.1"/>
    </source>
</evidence>
<accession>A0A9N7YYM8</accession>
<dbReference type="EMBL" id="CADEAL010004010">
    <property type="protein sequence ID" value="CAB1449308.1"/>
    <property type="molecule type" value="Genomic_DNA"/>
</dbReference>
<feature type="compositionally biased region" description="Gly residues" evidence="1">
    <location>
        <begin position="1"/>
        <end position="13"/>
    </location>
</feature>
<organism evidence="2 3">
    <name type="scientific">Pleuronectes platessa</name>
    <name type="common">European plaice</name>
    <dbReference type="NCBI Taxonomy" id="8262"/>
    <lineage>
        <taxon>Eukaryota</taxon>
        <taxon>Metazoa</taxon>
        <taxon>Chordata</taxon>
        <taxon>Craniata</taxon>
        <taxon>Vertebrata</taxon>
        <taxon>Euteleostomi</taxon>
        <taxon>Actinopterygii</taxon>
        <taxon>Neopterygii</taxon>
        <taxon>Teleostei</taxon>
        <taxon>Neoteleostei</taxon>
        <taxon>Acanthomorphata</taxon>
        <taxon>Carangaria</taxon>
        <taxon>Pleuronectiformes</taxon>
        <taxon>Pleuronectoidei</taxon>
        <taxon>Pleuronectidae</taxon>
        <taxon>Pleuronectes</taxon>
    </lineage>
</organism>
<evidence type="ECO:0000313" key="3">
    <source>
        <dbReference type="Proteomes" id="UP001153269"/>
    </source>
</evidence>
<keyword evidence="3" id="KW-1185">Reference proteome</keyword>
<protein>
    <submittedName>
        <fullName evidence="2">Uncharacterized protein</fullName>
    </submittedName>
</protein>
<feature type="compositionally biased region" description="Polar residues" evidence="1">
    <location>
        <begin position="14"/>
        <end position="23"/>
    </location>
</feature>
<dbReference type="Proteomes" id="UP001153269">
    <property type="component" value="Unassembled WGS sequence"/>
</dbReference>
<proteinExistence type="predicted"/>
<reference evidence="2" key="1">
    <citation type="submission" date="2020-03" db="EMBL/GenBank/DDBJ databases">
        <authorList>
            <person name="Weist P."/>
        </authorList>
    </citation>
    <scope>NUCLEOTIDE SEQUENCE</scope>
</reference>
<evidence type="ECO:0000256" key="1">
    <source>
        <dbReference type="SAM" id="MobiDB-lite"/>
    </source>
</evidence>
<sequence>MGGVRGFQRGGTFSGVSPVSPLSNLGEPSRPCSSSLSSVVPSCRLQRSSVFIGPPTVATQIMEEEERGGEKMNGWRDGELLVPHADMEAFSRLAFALLLFACLRVYMVMTPTDREEKIMEDGK</sequence>
<name>A0A9N7YYM8_PLEPL</name>
<gene>
    <name evidence="2" type="ORF">PLEPLA_LOCUS36989</name>
</gene>
<feature type="region of interest" description="Disordered" evidence="1">
    <location>
        <begin position="1"/>
        <end position="31"/>
    </location>
</feature>
<comment type="caution">
    <text evidence="2">The sequence shown here is derived from an EMBL/GenBank/DDBJ whole genome shotgun (WGS) entry which is preliminary data.</text>
</comment>